<comment type="caution">
    <text evidence="6">The sequence shown here is derived from an EMBL/GenBank/DDBJ whole genome shotgun (WGS) entry which is preliminary data.</text>
</comment>
<gene>
    <name evidence="6" type="ORF">QWJ08_16505</name>
</gene>
<dbReference type="InterPro" id="IPR012349">
    <property type="entry name" value="Split_barrel_FMN-bd"/>
</dbReference>
<accession>A0ABT7Y4R0</accession>
<keyword evidence="2" id="KW-0285">Flavoprotein</keyword>
<keyword evidence="3" id="KW-0288">FMN</keyword>
<comment type="cofactor">
    <cofactor evidence="1">
        <name>FMN</name>
        <dbReference type="ChEBI" id="CHEBI:58210"/>
    </cofactor>
</comment>
<dbReference type="Pfam" id="PF01613">
    <property type="entry name" value="Flavin_Reduct"/>
    <property type="match status" value="1"/>
</dbReference>
<evidence type="ECO:0000313" key="7">
    <source>
        <dbReference type="Proteomes" id="UP001169719"/>
    </source>
</evidence>
<evidence type="ECO:0000256" key="4">
    <source>
        <dbReference type="ARBA" id="ARBA00038054"/>
    </source>
</evidence>
<dbReference type="Gene3D" id="2.30.110.10">
    <property type="entry name" value="Electron Transport, Fmn-binding Protein, Chain A"/>
    <property type="match status" value="1"/>
</dbReference>
<dbReference type="PANTHER" id="PTHR33798">
    <property type="entry name" value="FLAVOPROTEIN OXYGENASE"/>
    <property type="match status" value="1"/>
</dbReference>
<reference evidence="6" key="1">
    <citation type="submission" date="2024-05" db="EMBL/GenBank/DDBJ databases">
        <title>Genome Sequences of Four Agar- Degrading Marine Bacteria.</title>
        <authorList>
            <person name="Phillips E.K."/>
            <person name="Shaffer J.C."/>
            <person name="Henson M.W."/>
            <person name="Temperton B."/>
            <person name="Thrash C.J."/>
            <person name="Martin M.O."/>
        </authorList>
    </citation>
    <scope>NUCLEOTIDE SEQUENCE</scope>
    <source>
        <strain evidence="6">EKP203</strain>
    </source>
</reference>
<dbReference type="InterPro" id="IPR002563">
    <property type="entry name" value="Flavin_Rdtase-like_dom"/>
</dbReference>
<name>A0ABT7Y4R0_9VIBR</name>
<comment type="similarity">
    <text evidence="4">Belongs to the flavoredoxin family.</text>
</comment>
<sequence>MNYDARSIADMEPRKRARFINSLSGFKSANLIGTCDKNDNTNLSIVSSVFHLGAEPPLMGFIIRPNRVERHTLENILATECYTINAVALEFLTSAHQTSARYDRSESEFDKAHLSPYYVDGFTAPFVLESPLKLAMKLVEHQTLAVNQTELIIGEIHNVIVPERAVMPDGYIDIETLDIVSVSGLDSYHVTQRVGRLSYAKPDKKIHPLTKEGDATSWSAFE</sequence>
<keyword evidence="7" id="KW-1185">Reference proteome</keyword>
<dbReference type="SUPFAM" id="SSF50475">
    <property type="entry name" value="FMN-binding split barrel"/>
    <property type="match status" value="1"/>
</dbReference>
<evidence type="ECO:0000256" key="3">
    <source>
        <dbReference type="ARBA" id="ARBA00022643"/>
    </source>
</evidence>
<evidence type="ECO:0000256" key="1">
    <source>
        <dbReference type="ARBA" id="ARBA00001917"/>
    </source>
</evidence>
<protein>
    <submittedName>
        <fullName evidence="6">Flavin reductase</fullName>
    </submittedName>
</protein>
<dbReference type="EMBL" id="JAUEOZ010000002">
    <property type="protein sequence ID" value="MDN2482945.1"/>
    <property type="molecule type" value="Genomic_DNA"/>
</dbReference>
<dbReference type="Proteomes" id="UP001169719">
    <property type="component" value="Unassembled WGS sequence"/>
</dbReference>
<evidence type="ECO:0000313" key="6">
    <source>
        <dbReference type="EMBL" id="MDN2482945.1"/>
    </source>
</evidence>
<organism evidence="6 7">
    <name type="scientific">Vibrio agarivorans</name>
    <dbReference type="NCBI Taxonomy" id="153622"/>
    <lineage>
        <taxon>Bacteria</taxon>
        <taxon>Pseudomonadati</taxon>
        <taxon>Pseudomonadota</taxon>
        <taxon>Gammaproteobacteria</taxon>
        <taxon>Vibrionales</taxon>
        <taxon>Vibrionaceae</taxon>
        <taxon>Vibrio</taxon>
    </lineage>
</organism>
<proteinExistence type="inferred from homology"/>
<dbReference type="PANTHER" id="PTHR33798:SF5">
    <property type="entry name" value="FLAVIN REDUCTASE LIKE DOMAIN-CONTAINING PROTEIN"/>
    <property type="match status" value="1"/>
</dbReference>
<dbReference type="RefSeq" id="WP_289962996.1">
    <property type="nucleotide sequence ID" value="NZ_JAUEOZ010000002.1"/>
</dbReference>
<feature type="domain" description="Flavin reductase like" evidence="5">
    <location>
        <begin position="25"/>
        <end position="165"/>
    </location>
</feature>
<evidence type="ECO:0000259" key="5">
    <source>
        <dbReference type="Pfam" id="PF01613"/>
    </source>
</evidence>
<evidence type="ECO:0000256" key="2">
    <source>
        <dbReference type="ARBA" id="ARBA00022630"/>
    </source>
</evidence>